<gene>
    <name evidence="2" type="ORF">GSTENG00038376001</name>
</gene>
<dbReference type="EMBL" id="CAAE01002279">
    <property type="protein sequence ID" value="CAF87371.1"/>
    <property type="molecule type" value="Genomic_DNA"/>
</dbReference>
<reference evidence="2" key="2">
    <citation type="submission" date="2004-02" db="EMBL/GenBank/DDBJ databases">
        <authorList>
            <consortium name="Genoscope"/>
            <consortium name="Whitehead Institute Centre for Genome Research"/>
        </authorList>
    </citation>
    <scope>NUCLEOTIDE SEQUENCE</scope>
</reference>
<dbReference type="KEGG" id="tng:GSTEN00038376G001"/>
<proteinExistence type="predicted"/>
<organism evidence="2">
    <name type="scientific">Tetraodon nigroviridis</name>
    <name type="common">Spotted green pufferfish</name>
    <name type="synonym">Chelonodon nigroviridis</name>
    <dbReference type="NCBI Taxonomy" id="99883"/>
    <lineage>
        <taxon>Eukaryota</taxon>
        <taxon>Metazoa</taxon>
        <taxon>Chordata</taxon>
        <taxon>Craniata</taxon>
        <taxon>Vertebrata</taxon>
        <taxon>Euteleostomi</taxon>
        <taxon>Actinopterygii</taxon>
        <taxon>Neopterygii</taxon>
        <taxon>Teleostei</taxon>
        <taxon>Neoteleostei</taxon>
        <taxon>Acanthomorphata</taxon>
        <taxon>Eupercaria</taxon>
        <taxon>Tetraodontiformes</taxon>
        <taxon>Tetradontoidea</taxon>
        <taxon>Tetraodontidae</taxon>
        <taxon>Tetraodon</taxon>
    </lineage>
</organism>
<reference evidence="2" key="1">
    <citation type="journal article" date="2004" name="Nature">
        <title>Genome duplication in the teleost fish Tetraodon nigroviridis reveals the early vertebrate proto-karyotype.</title>
        <authorList>
            <person name="Jaillon O."/>
            <person name="Aury J.-M."/>
            <person name="Brunet F."/>
            <person name="Petit J.-L."/>
            <person name="Stange-Thomann N."/>
            <person name="Mauceli E."/>
            <person name="Bouneau L."/>
            <person name="Fischer C."/>
            <person name="Ozouf-Costaz C."/>
            <person name="Bernot A."/>
            <person name="Nicaud S."/>
            <person name="Jaffe D."/>
            <person name="Fisher S."/>
            <person name="Lutfalla G."/>
            <person name="Dossat C."/>
            <person name="Segurens B."/>
            <person name="Dasilva C."/>
            <person name="Salanoubat M."/>
            <person name="Levy M."/>
            <person name="Boudet N."/>
            <person name="Castellano S."/>
            <person name="Anthouard V."/>
            <person name="Jubin C."/>
            <person name="Castelli V."/>
            <person name="Katinka M."/>
            <person name="Vacherie B."/>
            <person name="Biemont C."/>
            <person name="Skalli Z."/>
            <person name="Cattolico L."/>
            <person name="Poulain J."/>
            <person name="De Berardinis V."/>
            <person name="Cruaud C."/>
            <person name="Duprat S."/>
            <person name="Brottier P."/>
            <person name="Coutanceau J.-P."/>
            <person name="Gouzy J."/>
            <person name="Parra G."/>
            <person name="Lardier G."/>
            <person name="Chapple C."/>
            <person name="McKernan K.J."/>
            <person name="McEwan P."/>
            <person name="Bosak S."/>
            <person name="Kellis M."/>
            <person name="Volff J.-N."/>
            <person name="Guigo R."/>
            <person name="Zody M.C."/>
            <person name="Mesirov J."/>
            <person name="Lindblad-Toh K."/>
            <person name="Birren B."/>
            <person name="Nusbaum C."/>
            <person name="Kahn D."/>
            <person name="Robinson-Rechavi M."/>
            <person name="Laudet V."/>
            <person name="Schachter V."/>
            <person name="Quetier F."/>
            <person name="Saurin W."/>
            <person name="Scarpelli C."/>
            <person name="Wincker P."/>
            <person name="Lander E.S."/>
            <person name="Weissenbach J."/>
            <person name="Roest Crollius H."/>
        </authorList>
    </citation>
    <scope>NUCLEOTIDE SEQUENCE [LARGE SCALE GENOMIC DNA]</scope>
</reference>
<protein>
    <submittedName>
        <fullName evidence="2">(spotted green pufferfish) hypothetical protein</fullName>
    </submittedName>
</protein>
<accession>Q4TIB1</accession>
<dbReference type="AlphaFoldDB" id="Q4TIB1"/>
<feature type="non-terminal residue" evidence="2">
    <location>
        <position position="1"/>
    </location>
</feature>
<feature type="region of interest" description="Disordered" evidence="1">
    <location>
        <begin position="33"/>
        <end position="162"/>
    </location>
</feature>
<evidence type="ECO:0000256" key="1">
    <source>
        <dbReference type="SAM" id="MobiDB-lite"/>
    </source>
</evidence>
<feature type="compositionally biased region" description="Low complexity" evidence="1">
    <location>
        <begin position="57"/>
        <end position="79"/>
    </location>
</feature>
<sequence length="162" mass="16898">ARSSGSRRCSEVFGAACTWTACWRRLPVGCCRSRGPRSGQGPGQGPRPRAPGPAEPPSSGQEDPSVSRSPPLSSREAAGADGGHRRHRRLPQVPQLGPTLQLHRQGRTGGAGASRVCCRSSSPGLSLRSWEGMKHGAEALRGSSGRRPEATTQSSPRGPGSC</sequence>
<evidence type="ECO:0000313" key="2">
    <source>
        <dbReference type="EMBL" id="CAF87371.1"/>
    </source>
</evidence>
<comment type="caution">
    <text evidence="2">The sequence shown here is derived from an EMBL/GenBank/DDBJ whole genome shotgun (WGS) entry which is preliminary data.</text>
</comment>
<name>Q4TIB1_TETNG</name>